<accession>A0A4Y5P7Y4</accession>
<protein>
    <recommendedName>
        <fullName evidence="4 5">Small ribosomal subunit protein uS15c</fullName>
    </recommendedName>
</protein>
<comment type="similarity">
    <text evidence="1 5 6">Belongs to the universal ribosomal protein uS15 family.</text>
</comment>
<dbReference type="RefSeq" id="YP_009668611.1">
    <property type="nucleotide sequence ID" value="NC_043789.1"/>
</dbReference>
<evidence type="ECO:0000256" key="5">
    <source>
        <dbReference type="HAMAP-Rule" id="MF_01343"/>
    </source>
</evidence>
<evidence type="ECO:0000256" key="4">
    <source>
        <dbReference type="ARBA" id="ARBA00035250"/>
    </source>
</evidence>
<dbReference type="SUPFAM" id="SSF47060">
    <property type="entry name" value="S15/NS1 RNA-binding domain"/>
    <property type="match status" value="1"/>
</dbReference>
<dbReference type="GO" id="GO:0003735">
    <property type="term" value="F:structural constituent of ribosome"/>
    <property type="evidence" value="ECO:0007669"/>
    <property type="project" value="InterPro"/>
</dbReference>
<dbReference type="InterPro" id="IPR000589">
    <property type="entry name" value="Ribosomal_uS15"/>
</dbReference>
<evidence type="ECO:0000256" key="3">
    <source>
        <dbReference type="ARBA" id="ARBA00023274"/>
    </source>
</evidence>
<dbReference type="SMART" id="SM01387">
    <property type="entry name" value="Ribosomal_S15"/>
    <property type="match status" value="1"/>
</dbReference>
<dbReference type="InterPro" id="IPR009068">
    <property type="entry name" value="uS15_NS1_RNA-bd_sf"/>
</dbReference>
<dbReference type="Pfam" id="PF00312">
    <property type="entry name" value="Ribosomal_S15"/>
    <property type="match status" value="1"/>
</dbReference>
<reference evidence="7" key="1">
    <citation type="submission" date="2018-03" db="EMBL/GenBank/DDBJ databases">
        <title>Exploring the plastid DNA sequence disparity of liverworts.</title>
        <authorList>
            <person name="Yu Y."/>
            <person name="Liu H."/>
            <person name="Yang J."/>
            <person name="Ma W."/>
            <person name="Pressel S."/>
            <person name="Wu Y."/>
            <person name="Schneider H."/>
        </authorList>
    </citation>
    <scope>NUCLEOTIDE SEQUENCE</scope>
</reference>
<evidence type="ECO:0000313" key="7">
    <source>
        <dbReference type="EMBL" id="QCW59385.1"/>
    </source>
</evidence>
<dbReference type="GO" id="GO:0006412">
    <property type="term" value="P:translation"/>
    <property type="evidence" value="ECO:0007669"/>
    <property type="project" value="UniProtKB-UniRule"/>
</dbReference>
<organism evidence="7">
    <name type="scientific">Haplomitrium blumei</name>
    <dbReference type="NCBI Taxonomy" id="258993"/>
    <lineage>
        <taxon>Eukaryota</taxon>
        <taxon>Viridiplantae</taxon>
        <taxon>Streptophyta</taxon>
        <taxon>Embryophyta</taxon>
        <taxon>Marchantiophyta</taxon>
        <taxon>Haplomitriopsida</taxon>
        <taxon>Haplomitriidae</taxon>
        <taxon>Calobryales</taxon>
        <taxon>Haplomitriaceae</taxon>
        <taxon>Haplomitrium</taxon>
    </lineage>
</organism>
<gene>
    <name evidence="5 7" type="primary">rps15</name>
</gene>
<dbReference type="GO" id="GO:0009507">
    <property type="term" value="C:chloroplast"/>
    <property type="evidence" value="ECO:0007669"/>
    <property type="project" value="UniProtKB-SubCell"/>
</dbReference>
<dbReference type="AlphaFoldDB" id="A0A4Y5P7Y4"/>
<comment type="subcellular location">
    <subcellularLocation>
        <location evidence="5">Plastid</location>
        <location evidence="5">Chloroplast</location>
    </subcellularLocation>
</comment>
<dbReference type="GeneID" id="40874248"/>
<evidence type="ECO:0000256" key="1">
    <source>
        <dbReference type="ARBA" id="ARBA00008434"/>
    </source>
</evidence>
<proteinExistence type="inferred from homology"/>
<dbReference type="PANTHER" id="PTHR23321">
    <property type="entry name" value="RIBOSOMAL PROTEIN S15, BACTERIAL AND ORGANELLAR"/>
    <property type="match status" value="1"/>
</dbReference>
<dbReference type="HAMAP" id="MF_01343_B">
    <property type="entry name" value="Ribosomal_uS15_B"/>
    <property type="match status" value="1"/>
</dbReference>
<keyword evidence="7" id="KW-0150">Chloroplast</keyword>
<dbReference type="Gene3D" id="1.10.287.10">
    <property type="entry name" value="S15/NS1, RNA-binding"/>
    <property type="match status" value="1"/>
</dbReference>
<dbReference type="GO" id="GO:0005840">
    <property type="term" value="C:ribosome"/>
    <property type="evidence" value="ECO:0007669"/>
    <property type="project" value="UniProtKB-KW"/>
</dbReference>
<comment type="subunit">
    <text evidence="5">Part of the 30S ribosomal subunit.</text>
</comment>
<keyword evidence="2 5" id="KW-0689">Ribosomal protein</keyword>
<dbReference type="GO" id="GO:1990904">
    <property type="term" value="C:ribonucleoprotein complex"/>
    <property type="evidence" value="ECO:0007669"/>
    <property type="project" value="UniProtKB-KW"/>
</dbReference>
<evidence type="ECO:0000256" key="2">
    <source>
        <dbReference type="ARBA" id="ARBA00022980"/>
    </source>
</evidence>
<name>A0A4Y5P7Y4_9MARC</name>
<dbReference type="PANTHER" id="PTHR23321:SF26">
    <property type="entry name" value="SMALL RIBOSOMAL SUBUNIT PROTEIN US15M"/>
    <property type="match status" value="1"/>
</dbReference>
<geneLocation type="chloroplast" evidence="7"/>
<dbReference type="EMBL" id="MH064516">
    <property type="protein sequence ID" value="QCW59385.1"/>
    <property type="molecule type" value="Genomic_DNA"/>
</dbReference>
<evidence type="ECO:0000256" key="6">
    <source>
        <dbReference type="RuleBase" id="RU003919"/>
    </source>
</evidence>
<sequence length="88" mass="10475">MYKNISIQPPPACNKREGSVESQILNLTNRVTRLTFHFKRHDKDYSSRRGLWKILGKRKRLLAHLFETNRLTYEELTSRSGIRGFKNR</sequence>
<keyword evidence="7" id="KW-0934">Plastid</keyword>
<keyword evidence="3 5" id="KW-0687">Ribonucleoprotein</keyword>
<dbReference type="InterPro" id="IPR005290">
    <property type="entry name" value="Ribosomal_uS15_bac-type"/>
</dbReference>
<dbReference type="CDD" id="cd00677">
    <property type="entry name" value="S15_NS1_EPRS_RNA-bind"/>
    <property type="match status" value="1"/>
</dbReference>
<dbReference type="NCBIfam" id="TIGR00952">
    <property type="entry name" value="S15_bact"/>
    <property type="match status" value="1"/>
</dbReference>